<dbReference type="STRING" id="498211.CJA_1305"/>
<gene>
    <name evidence="1" type="ordered locus">CJA_1305</name>
</gene>
<accession>B3PCI8</accession>
<sequence>MIINTRVYDKGNIYDKAIIPRQFKFPAACGTVKWLRWQ</sequence>
<dbReference type="Proteomes" id="UP000001036">
    <property type="component" value="Chromosome"/>
</dbReference>
<name>B3PCI8_CELJU</name>
<keyword evidence="2" id="KW-1185">Reference proteome</keyword>
<organism evidence="1 2">
    <name type="scientific">Cellvibrio japonicus (strain Ueda107)</name>
    <name type="common">Pseudomonas fluorescens subsp. cellulosa</name>
    <dbReference type="NCBI Taxonomy" id="498211"/>
    <lineage>
        <taxon>Bacteria</taxon>
        <taxon>Pseudomonadati</taxon>
        <taxon>Pseudomonadota</taxon>
        <taxon>Gammaproteobacteria</taxon>
        <taxon>Cellvibrionales</taxon>
        <taxon>Cellvibrionaceae</taxon>
        <taxon>Cellvibrio</taxon>
    </lineage>
</organism>
<dbReference type="HOGENOM" id="CLU_3326185_0_0_6"/>
<evidence type="ECO:0000313" key="1">
    <source>
        <dbReference type="EMBL" id="ACE83835.1"/>
    </source>
</evidence>
<reference evidence="1 2" key="1">
    <citation type="journal article" date="2008" name="J. Bacteriol.">
        <title>Insights into plant cell wall degradation from the genome sequence of the soil bacterium Cellvibrio japonicus.</title>
        <authorList>
            <person name="Deboy R.T."/>
            <person name="Mongodin E.F."/>
            <person name="Fouts D.E."/>
            <person name="Tailford L.E."/>
            <person name="Khouri H."/>
            <person name="Emerson J.B."/>
            <person name="Mohamoud Y."/>
            <person name="Watkins K."/>
            <person name="Henrissat B."/>
            <person name="Gilbert H.J."/>
            <person name="Nelson K.E."/>
        </authorList>
    </citation>
    <scope>NUCLEOTIDE SEQUENCE [LARGE SCALE GENOMIC DNA]</scope>
    <source>
        <strain evidence="1 2">Ueda107</strain>
    </source>
</reference>
<protein>
    <submittedName>
        <fullName evidence="1">Uncharacterized protein</fullName>
    </submittedName>
</protein>
<dbReference type="KEGG" id="cja:CJA_1305"/>
<evidence type="ECO:0000313" key="2">
    <source>
        <dbReference type="Proteomes" id="UP000001036"/>
    </source>
</evidence>
<dbReference type="EMBL" id="CP000934">
    <property type="protein sequence ID" value="ACE83835.1"/>
    <property type="molecule type" value="Genomic_DNA"/>
</dbReference>
<dbReference type="AlphaFoldDB" id="B3PCI8"/>
<proteinExistence type="predicted"/>